<feature type="region of interest" description="Disordered" evidence="10">
    <location>
        <begin position="45"/>
        <end position="96"/>
    </location>
</feature>
<accession>A0ABX0JQV8</accession>
<keyword evidence="11" id="KW-0732">Signal</keyword>
<evidence type="ECO:0000256" key="8">
    <source>
        <dbReference type="PROSITE-ProRule" id="PRU01360"/>
    </source>
</evidence>
<keyword evidence="15" id="KW-1185">Reference proteome</keyword>
<dbReference type="InterPro" id="IPR000531">
    <property type="entry name" value="Beta-barrel_TonB"/>
</dbReference>
<dbReference type="InterPro" id="IPR012910">
    <property type="entry name" value="Plug_dom"/>
</dbReference>
<dbReference type="RefSeq" id="WP_173582412.1">
    <property type="nucleotide sequence ID" value="NZ_WOTB01000004.1"/>
</dbReference>
<keyword evidence="14" id="KW-0675">Receptor</keyword>
<evidence type="ECO:0000256" key="4">
    <source>
        <dbReference type="ARBA" id="ARBA00022692"/>
    </source>
</evidence>
<keyword evidence="3 8" id="KW-1134">Transmembrane beta strand</keyword>
<evidence type="ECO:0000256" key="10">
    <source>
        <dbReference type="SAM" id="MobiDB-lite"/>
    </source>
</evidence>
<name>A0ABX0JQV8_9PROT</name>
<evidence type="ECO:0000256" key="1">
    <source>
        <dbReference type="ARBA" id="ARBA00004571"/>
    </source>
</evidence>
<reference evidence="14 15" key="1">
    <citation type="journal article" date="2020" name="Int. J. Syst. Evol. Microbiol.">
        <title>Novel acetic acid bacteria from cider fermentations: Acetobacter conturbans sp. nov. and Acetobacter fallax sp. nov.</title>
        <authorList>
            <person name="Sombolestani A.S."/>
            <person name="Cleenwerck I."/>
            <person name="Cnockaert M."/>
            <person name="Borremans W."/>
            <person name="Wieme A.D."/>
            <person name="De Vuyst L."/>
            <person name="Vandamme P."/>
        </authorList>
    </citation>
    <scope>NUCLEOTIDE SEQUENCE [LARGE SCALE GENOMIC DNA]</scope>
    <source>
        <strain evidence="14 15">LMG 30640</strain>
    </source>
</reference>
<dbReference type="EMBL" id="WOTB01000004">
    <property type="protein sequence ID" value="NHN84009.1"/>
    <property type="molecule type" value="Genomic_DNA"/>
</dbReference>
<feature type="chain" id="PRO_5046049745" evidence="11">
    <location>
        <begin position="45"/>
        <end position="1009"/>
    </location>
</feature>
<gene>
    <name evidence="14" type="ORF">GOB93_05045</name>
</gene>
<dbReference type="PROSITE" id="PS52016">
    <property type="entry name" value="TONB_DEPENDENT_REC_3"/>
    <property type="match status" value="1"/>
</dbReference>
<comment type="similarity">
    <text evidence="8 9">Belongs to the TonB-dependent receptor family.</text>
</comment>
<evidence type="ECO:0000256" key="7">
    <source>
        <dbReference type="ARBA" id="ARBA00023237"/>
    </source>
</evidence>
<evidence type="ECO:0000256" key="6">
    <source>
        <dbReference type="ARBA" id="ARBA00023136"/>
    </source>
</evidence>
<keyword evidence="2 8" id="KW-0813">Transport</keyword>
<evidence type="ECO:0000259" key="13">
    <source>
        <dbReference type="Pfam" id="PF07715"/>
    </source>
</evidence>
<evidence type="ECO:0000259" key="12">
    <source>
        <dbReference type="Pfam" id="PF00593"/>
    </source>
</evidence>
<dbReference type="SUPFAM" id="SSF56935">
    <property type="entry name" value="Porins"/>
    <property type="match status" value="1"/>
</dbReference>
<keyword evidence="4 8" id="KW-0812">Transmembrane</keyword>
<dbReference type="Gene3D" id="2.170.130.10">
    <property type="entry name" value="TonB-dependent receptor, plug domain"/>
    <property type="match status" value="1"/>
</dbReference>
<dbReference type="InterPro" id="IPR036942">
    <property type="entry name" value="Beta-barrel_TonB_sf"/>
</dbReference>
<feature type="domain" description="TonB-dependent receptor-like beta-barrel" evidence="12">
    <location>
        <begin position="427"/>
        <end position="972"/>
    </location>
</feature>
<feature type="signal peptide" evidence="11">
    <location>
        <begin position="1"/>
        <end position="44"/>
    </location>
</feature>
<protein>
    <submittedName>
        <fullName evidence="14">TonB-dependent receptor</fullName>
    </submittedName>
</protein>
<dbReference type="Pfam" id="PF00593">
    <property type="entry name" value="TonB_dep_Rec_b-barrel"/>
    <property type="match status" value="1"/>
</dbReference>
<dbReference type="Gene3D" id="2.40.170.20">
    <property type="entry name" value="TonB-dependent receptor, beta-barrel domain"/>
    <property type="match status" value="1"/>
</dbReference>
<dbReference type="Pfam" id="PF07715">
    <property type="entry name" value="Plug"/>
    <property type="match status" value="1"/>
</dbReference>
<keyword evidence="5 9" id="KW-0798">TonB box</keyword>
<sequence length="1009" mass="109086">MVFSRLHTGRTRPGSRTLKSRTVLLTATFFSAAPLLLSSGSASAATSTTSATQPSRHTGTKHKAHAAAHSTATAATAATTAPVSAGTSGTGASAGSLAARRDNSALLRHYQTGGNEEVVVTGSMLRTARNTSPNPVQTITATQIQQTGVATLGDFLQRMPSIGSSGTTNNQTNGSGGSSCIDFRNMGQNRVLVLIDGKRTTMNGNNNCVDFNTIPTDMVSSIEMLKDGGSELYGADAVSGVINIKLKHNVTDGNVTAYGGITGQGDALTGKLSAHKGWNFDHDKGNITIFGSYMTQGGIMQKDRSWASPVAQNNPTSGTPTYGSFIATSGHYIGVDSGNEYTGTQSGALTAWNNKYRYNYGQDQMLSNYLQNSTLSGDLHYEINEHFIPYANVLYSHRTSMAQMAAEPVSGAVPPSDMPAAIIIPTDDPYNTTGEDIQMYKRMNEFGPRRTEDSSDTVTGIGGMRGEITHGWMYDASYTYGSNMMTEQMSGVGNYGNLLQEYGLQQLDPTDTNSALAYNPSICNAAKGCVLSNPFAPLSSAAAQYANYTSHSHYHYQMRDLNVRINNDHVVKMPWKNGGDFAVALGMEHRGEQLSYNPDPLIAAGESLTNTATYTGGGFDVTEGYLEGKLTLLRNAFLARDLTIDGQGRYSAYDTFGSAKNWKGSINWSPTRDIRFHATLGTSYRQPNVYELYGGQQLGYPAATDPCAQAASYGAYSAAVTASCGRAGINTATFTDVNSGQIPTLTGGNPKLRPETGRTWTVGTDITPRWIPGLHTSVTYWHYTIANLISAVPTQYIADQCYTGQNTSYCNSIQRFQGSNQIDYITSFYTNQGGLNQSGIDWDVDYAIRVTPMDRFILSNNYQQILNYKQQNTAGGAWTNYTGGLQYNAGYGSLPPAGVPRVRDYASITWRHGNFHATYMMTFIGGMRWNNSTNFLVADGAQRYKTPAMVKNDLSFGYDLNRWSFTGGINNINNKRPPYIVSTADNSMASLYGDFYAGRSFWLQVSAGF</sequence>
<comment type="subcellular location">
    <subcellularLocation>
        <location evidence="1 8">Cell outer membrane</location>
        <topology evidence="1 8">Multi-pass membrane protein</topology>
    </subcellularLocation>
</comment>
<dbReference type="PANTHER" id="PTHR47234:SF2">
    <property type="entry name" value="TONB-DEPENDENT RECEPTOR"/>
    <property type="match status" value="1"/>
</dbReference>
<organism evidence="14 15">
    <name type="scientific">Acetobacter musti</name>
    <dbReference type="NCBI Taxonomy" id="864732"/>
    <lineage>
        <taxon>Bacteria</taxon>
        <taxon>Pseudomonadati</taxon>
        <taxon>Pseudomonadota</taxon>
        <taxon>Alphaproteobacteria</taxon>
        <taxon>Acetobacterales</taxon>
        <taxon>Acetobacteraceae</taxon>
        <taxon>Acetobacter</taxon>
    </lineage>
</organism>
<keyword evidence="6 8" id="KW-0472">Membrane</keyword>
<evidence type="ECO:0000256" key="11">
    <source>
        <dbReference type="SAM" id="SignalP"/>
    </source>
</evidence>
<evidence type="ECO:0000256" key="2">
    <source>
        <dbReference type="ARBA" id="ARBA00022448"/>
    </source>
</evidence>
<evidence type="ECO:0000256" key="3">
    <source>
        <dbReference type="ARBA" id="ARBA00022452"/>
    </source>
</evidence>
<dbReference type="InterPro" id="IPR039426">
    <property type="entry name" value="TonB-dep_rcpt-like"/>
</dbReference>
<keyword evidence="7 8" id="KW-0998">Cell outer membrane</keyword>
<dbReference type="PANTHER" id="PTHR47234">
    <property type="match status" value="1"/>
</dbReference>
<feature type="compositionally biased region" description="Low complexity" evidence="10">
    <location>
        <begin position="67"/>
        <end position="96"/>
    </location>
</feature>
<evidence type="ECO:0000313" key="15">
    <source>
        <dbReference type="Proteomes" id="UP000635278"/>
    </source>
</evidence>
<evidence type="ECO:0000256" key="9">
    <source>
        <dbReference type="RuleBase" id="RU003357"/>
    </source>
</evidence>
<evidence type="ECO:0000313" key="14">
    <source>
        <dbReference type="EMBL" id="NHN84009.1"/>
    </source>
</evidence>
<dbReference type="Proteomes" id="UP000635278">
    <property type="component" value="Unassembled WGS sequence"/>
</dbReference>
<evidence type="ECO:0000256" key="5">
    <source>
        <dbReference type="ARBA" id="ARBA00023077"/>
    </source>
</evidence>
<feature type="domain" description="TonB-dependent receptor plug" evidence="13">
    <location>
        <begin position="130"/>
        <end position="241"/>
    </location>
</feature>
<proteinExistence type="inferred from homology"/>
<dbReference type="InterPro" id="IPR037066">
    <property type="entry name" value="Plug_dom_sf"/>
</dbReference>
<comment type="caution">
    <text evidence="14">The sequence shown here is derived from an EMBL/GenBank/DDBJ whole genome shotgun (WGS) entry which is preliminary data.</text>
</comment>